<accession>A0A0K9XBP4</accession>
<dbReference type="PATRIC" id="fig|1678637.3.peg.4744"/>
<evidence type="ECO:0008006" key="5">
    <source>
        <dbReference type="Google" id="ProtNLM"/>
    </source>
</evidence>
<feature type="compositionally biased region" description="Low complexity" evidence="1">
    <location>
        <begin position="63"/>
        <end position="83"/>
    </location>
</feature>
<gene>
    <name evidence="3" type="ORF">AC230_22145</name>
</gene>
<evidence type="ECO:0000313" key="3">
    <source>
        <dbReference type="EMBL" id="KNB50628.1"/>
    </source>
</evidence>
<name>A0A0K9XBP4_9ACTN</name>
<comment type="caution">
    <text evidence="3">The sequence shown here is derived from an EMBL/GenBank/DDBJ whole genome shotgun (WGS) entry which is preliminary data.</text>
</comment>
<dbReference type="EMBL" id="LFXA01000014">
    <property type="protein sequence ID" value="KNB50628.1"/>
    <property type="molecule type" value="Genomic_DNA"/>
</dbReference>
<evidence type="ECO:0000256" key="1">
    <source>
        <dbReference type="SAM" id="MobiDB-lite"/>
    </source>
</evidence>
<evidence type="ECO:0000256" key="2">
    <source>
        <dbReference type="SAM" id="SignalP"/>
    </source>
</evidence>
<dbReference type="PROSITE" id="PS51257">
    <property type="entry name" value="PROKAR_LIPOPROTEIN"/>
    <property type="match status" value="1"/>
</dbReference>
<reference evidence="4" key="1">
    <citation type="submission" date="2015-07" db="EMBL/GenBank/DDBJ databases">
        <title>Draft genome sequence of Streptomyces sp. CMAA 1322, a bacterium isolated from Caatinga biome, from dry forest semiarid of Brazil.</title>
        <authorList>
            <person name="Santos S.N."/>
            <person name="Gacesa R."/>
            <person name="Taketani R.G."/>
            <person name="Long P.F."/>
            <person name="Melo I.S."/>
        </authorList>
    </citation>
    <scope>NUCLEOTIDE SEQUENCE [LARGE SCALE GENOMIC DNA]</scope>
    <source>
        <strain evidence="4">CMAA 1322</strain>
    </source>
</reference>
<dbReference type="OrthoDB" id="4319720at2"/>
<dbReference type="AlphaFoldDB" id="A0A0K9XBP4"/>
<sequence length="158" mass="16016">MDLRRITHRAARTAAAGLLLGLVTACGGSASPTEAAAPPATTAATAAPVPKSTPKTTPDEPAPHASSAGSPAAPLAAEEGAGSPERHPGKDGPLALDSERAHATKNCAKIPGKKKGSCNEPHRKCRQAGATAVSSHGIRLTCRIAPWDGRLRWLADGE</sequence>
<feature type="signal peptide" evidence="2">
    <location>
        <begin position="1"/>
        <end position="35"/>
    </location>
</feature>
<dbReference type="RefSeq" id="WP_049718029.1">
    <property type="nucleotide sequence ID" value="NZ_LFXA01000014.1"/>
</dbReference>
<evidence type="ECO:0000313" key="4">
    <source>
        <dbReference type="Proteomes" id="UP000037288"/>
    </source>
</evidence>
<keyword evidence="2" id="KW-0732">Signal</keyword>
<feature type="region of interest" description="Disordered" evidence="1">
    <location>
        <begin position="27"/>
        <end position="122"/>
    </location>
</feature>
<organism evidence="3 4">
    <name type="scientific">Streptomyces caatingaensis</name>
    <dbReference type="NCBI Taxonomy" id="1678637"/>
    <lineage>
        <taxon>Bacteria</taxon>
        <taxon>Bacillati</taxon>
        <taxon>Actinomycetota</taxon>
        <taxon>Actinomycetes</taxon>
        <taxon>Kitasatosporales</taxon>
        <taxon>Streptomycetaceae</taxon>
        <taxon>Streptomyces</taxon>
    </lineage>
</organism>
<proteinExistence type="predicted"/>
<feature type="chain" id="PRO_5039229811" description="Lipoprotein" evidence="2">
    <location>
        <begin position="36"/>
        <end position="158"/>
    </location>
</feature>
<protein>
    <recommendedName>
        <fullName evidence="5">Lipoprotein</fullName>
    </recommendedName>
</protein>
<feature type="compositionally biased region" description="Low complexity" evidence="1">
    <location>
        <begin position="27"/>
        <end position="56"/>
    </location>
</feature>
<dbReference type="Proteomes" id="UP000037288">
    <property type="component" value="Unassembled WGS sequence"/>
</dbReference>
<keyword evidence="4" id="KW-1185">Reference proteome</keyword>